<evidence type="ECO:0000313" key="3">
    <source>
        <dbReference type="Proteomes" id="UP000825886"/>
    </source>
</evidence>
<evidence type="ECO:0000256" key="1">
    <source>
        <dbReference type="SAM" id="MobiDB-lite"/>
    </source>
</evidence>
<dbReference type="Proteomes" id="UP000825886">
    <property type="component" value="Chromosome"/>
</dbReference>
<evidence type="ECO:0008006" key="4">
    <source>
        <dbReference type="Google" id="ProtNLM"/>
    </source>
</evidence>
<sequence>MRTISSNISTLMKKFMPPLPPPAAKNTTIRVIKHDFQKASNNAITFMPSAKALSTVPAKPLPISERNVIYARKLSDSFASKHGKILQDLNSRLAAGRPVPIKKTRSTPAPAPAKLSTFTPPTPVKPGNMGMPPPPPPMPPASYVPPRIIQTDTVSSAPVVREKKSIKPTTTPQYNSVMDEFKKGVMLRPLKPRS</sequence>
<protein>
    <recommendedName>
        <fullName evidence="4">WH2 domain-containing protein</fullName>
    </recommendedName>
</protein>
<name>A0ABX9AIZ3_9ENTR</name>
<keyword evidence="3" id="KW-1185">Reference proteome</keyword>
<dbReference type="EMBL" id="CP081864">
    <property type="protein sequence ID" value="QZN95143.1"/>
    <property type="molecule type" value="Genomic_DNA"/>
</dbReference>
<dbReference type="RefSeq" id="WP_222158251.1">
    <property type="nucleotide sequence ID" value="NZ_CP081864.1"/>
</dbReference>
<organism evidence="2 3">
    <name type="scientific">Symbiopectobacterium purcellii</name>
    <dbReference type="NCBI Taxonomy" id="2871826"/>
    <lineage>
        <taxon>Bacteria</taxon>
        <taxon>Pseudomonadati</taxon>
        <taxon>Pseudomonadota</taxon>
        <taxon>Gammaproteobacteria</taxon>
        <taxon>Enterobacterales</taxon>
        <taxon>Enterobacteriaceae</taxon>
    </lineage>
</organism>
<reference evidence="2 3" key="1">
    <citation type="submission" date="2021-08" db="EMBL/GenBank/DDBJ databases">
        <title>Culture and genomic analysis of Symbiopectobacterium purcellii sp. nov. gen. nov., isolated from the leafhopper Empoasca decipiens.</title>
        <authorList>
            <person name="Nadal-Jimenez P."/>
            <person name="Siozios S."/>
            <person name="Halliday N."/>
            <person name="Camara M."/>
            <person name="Hurst G.D.D."/>
        </authorList>
    </citation>
    <scope>NUCLEOTIDE SEQUENCE [LARGE SCALE GENOMIC DNA]</scope>
    <source>
        <strain evidence="2 3">SyEd1</strain>
    </source>
</reference>
<accession>A0ABX9AIZ3</accession>
<proteinExistence type="predicted"/>
<evidence type="ECO:0000313" key="2">
    <source>
        <dbReference type="EMBL" id="QZN95143.1"/>
    </source>
</evidence>
<gene>
    <name evidence="2" type="ORF">K6K13_18250</name>
</gene>
<feature type="region of interest" description="Disordered" evidence="1">
    <location>
        <begin position="101"/>
        <end position="138"/>
    </location>
</feature>